<name>A0A0C9USK2_SPHS4</name>
<protein>
    <submittedName>
        <fullName evidence="2">Uncharacterized protein</fullName>
    </submittedName>
</protein>
<dbReference type="Proteomes" id="UP000054279">
    <property type="component" value="Unassembled WGS sequence"/>
</dbReference>
<feature type="compositionally biased region" description="Polar residues" evidence="1">
    <location>
        <begin position="35"/>
        <end position="51"/>
    </location>
</feature>
<evidence type="ECO:0000256" key="1">
    <source>
        <dbReference type="SAM" id="MobiDB-lite"/>
    </source>
</evidence>
<accession>A0A0C9USK2</accession>
<reference evidence="2 3" key="1">
    <citation type="submission" date="2014-06" db="EMBL/GenBank/DDBJ databases">
        <title>Evolutionary Origins and Diversification of the Mycorrhizal Mutualists.</title>
        <authorList>
            <consortium name="DOE Joint Genome Institute"/>
            <consortium name="Mycorrhizal Genomics Consortium"/>
            <person name="Kohler A."/>
            <person name="Kuo A."/>
            <person name="Nagy L.G."/>
            <person name="Floudas D."/>
            <person name="Copeland A."/>
            <person name="Barry K.W."/>
            <person name="Cichocki N."/>
            <person name="Veneault-Fourrey C."/>
            <person name="LaButti K."/>
            <person name="Lindquist E.A."/>
            <person name="Lipzen A."/>
            <person name="Lundell T."/>
            <person name="Morin E."/>
            <person name="Murat C."/>
            <person name="Riley R."/>
            <person name="Ohm R."/>
            <person name="Sun H."/>
            <person name="Tunlid A."/>
            <person name="Henrissat B."/>
            <person name="Grigoriev I.V."/>
            <person name="Hibbett D.S."/>
            <person name="Martin F."/>
        </authorList>
    </citation>
    <scope>NUCLEOTIDE SEQUENCE [LARGE SCALE GENOMIC DNA]</scope>
    <source>
        <strain evidence="2 3">SS14</strain>
    </source>
</reference>
<dbReference type="HOGENOM" id="CLU_012886_3_1_1"/>
<dbReference type="AlphaFoldDB" id="A0A0C9USK2"/>
<feature type="region of interest" description="Disordered" evidence="1">
    <location>
        <begin position="1"/>
        <end position="111"/>
    </location>
</feature>
<evidence type="ECO:0000313" key="3">
    <source>
        <dbReference type="Proteomes" id="UP000054279"/>
    </source>
</evidence>
<evidence type="ECO:0000313" key="2">
    <source>
        <dbReference type="EMBL" id="KIJ28200.1"/>
    </source>
</evidence>
<keyword evidence="3" id="KW-1185">Reference proteome</keyword>
<dbReference type="EMBL" id="KN837312">
    <property type="protein sequence ID" value="KIJ28200.1"/>
    <property type="molecule type" value="Genomic_DNA"/>
</dbReference>
<organism evidence="2 3">
    <name type="scientific">Sphaerobolus stellatus (strain SS14)</name>
    <dbReference type="NCBI Taxonomy" id="990650"/>
    <lineage>
        <taxon>Eukaryota</taxon>
        <taxon>Fungi</taxon>
        <taxon>Dikarya</taxon>
        <taxon>Basidiomycota</taxon>
        <taxon>Agaricomycotina</taxon>
        <taxon>Agaricomycetes</taxon>
        <taxon>Phallomycetidae</taxon>
        <taxon>Geastrales</taxon>
        <taxon>Sphaerobolaceae</taxon>
        <taxon>Sphaerobolus</taxon>
    </lineage>
</organism>
<proteinExistence type="predicted"/>
<gene>
    <name evidence="2" type="ORF">M422DRAFT_270512</name>
</gene>
<feature type="compositionally biased region" description="Polar residues" evidence="1">
    <location>
        <begin position="70"/>
        <end position="88"/>
    </location>
</feature>
<sequence length="190" mass="20367">MSTYRSCKQVEAPSVQAVGEDEPIQGLTLGELTDPPQTSVDPQQTTESPIGTSAPRLRPSRVTRALGTATPGQDSPQGIISGSDSGHNLSGAPDESDCVSPDEGGTENEEGSFTIQASEVGRLHKEYADLINLKENGEIVLVEAMEAPERLNTMFNQIRTSMNRMSPMMKELLIVPNRKSSGKTIEPGNN</sequence>